<dbReference type="PANTHER" id="PTHR43685">
    <property type="entry name" value="GLYCOSYLTRANSFERASE"/>
    <property type="match status" value="1"/>
</dbReference>
<dbReference type="STRING" id="641238.SAMN04490244_1139"/>
<evidence type="ECO:0000259" key="1">
    <source>
        <dbReference type="Pfam" id="PF00535"/>
    </source>
</evidence>
<feature type="domain" description="Glycosyltransferase 2-like" evidence="1">
    <location>
        <begin position="11"/>
        <end position="141"/>
    </location>
</feature>
<reference evidence="2 3" key="1">
    <citation type="submission" date="2016-10" db="EMBL/GenBank/DDBJ databases">
        <authorList>
            <person name="de Groot N.N."/>
        </authorList>
    </citation>
    <scope>NUCLEOTIDE SEQUENCE [LARGE SCALE GENOMIC DNA]</scope>
    <source>
        <strain evidence="2 3">DSM 23042</strain>
    </source>
</reference>
<proteinExistence type="predicted"/>
<evidence type="ECO:0000313" key="2">
    <source>
        <dbReference type="EMBL" id="SES36993.1"/>
    </source>
</evidence>
<dbReference type="AlphaFoldDB" id="A0A1H9WUD7"/>
<keyword evidence="3" id="KW-1185">Reference proteome</keyword>
<dbReference type="Gene3D" id="3.90.550.10">
    <property type="entry name" value="Spore Coat Polysaccharide Biosynthesis Protein SpsA, Chain A"/>
    <property type="match status" value="1"/>
</dbReference>
<dbReference type="RefSeq" id="WP_177190518.1">
    <property type="nucleotide sequence ID" value="NZ_FOGU01000013.1"/>
</dbReference>
<accession>A0A1H9WUD7</accession>
<dbReference type="InterPro" id="IPR050834">
    <property type="entry name" value="Glycosyltransf_2"/>
</dbReference>
<dbReference type="EMBL" id="FOGU01000013">
    <property type="protein sequence ID" value="SES36993.1"/>
    <property type="molecule type" value="Genomic_DNA"/>
</dbReference>
<protein>
    <submittedName>
        <fullName evidence="2">Succinoglycan biosynthesis protein ExoU</fullName>
    </submittedName>
</protein>
<evidence type="ECO:0000313" key="3">
    <source>
        <dbReference type="Proteomes" id="UP000198885"/>
    </source>
</evidence>
<name>A0A1H9WUD7_9RHOB</name>
<sequence length="327" mass="35975">MTSAQSIPDVTVVIAAYNAEAPVRRAVDSALAQIDVAVEVIVVDDCSTDGTAAICQSIADVDPRLRVIVQPRNAGPAAARNTALANSRAAWLTALDSDDFMEPRRLSTLLAIAREEEADFVADDLFKQDEGDTAGARRWRLWSDAPIGRQHLDATDFVRGNLTSRHGGRRELGFVKPLMSRAFLTRHALTYPDLRLGEDYVLYAEALILGARFVLTDPAGYVAVVRETSLSGAHPTEVHEEMIAQDRRLMALPGVAPATRAALTRHVREVQKEWMWRRMIDAVRESDPVGAVRCFWAPPEVGLDLAGKLGGEALRRTRHKLTRTQHG</sequence>
<dbReference type="CDD" id="cd00761">
    <property type="entry name" value="Glyco_tranf_GTA_type"/>
    <property type="match status" value="1"/>
</dbReference>
<dbReference type="PANTHER" id="PTHR43685:SF2">
    <property type="entry name" value="GLYCOSYLTRANSFERASE 2-LIKE DOMAIN-CONTAINING PROTEIN"/>
    <property type="match status" value="1"/>
</dbReference>
<organism evidence="2 3">
    <name type="scientific">Tranquillimonas rosea</name>
    <dbReference type="NCBI Taxonomy" id="641238"/>
    <lineage>
        <taxon>Bacteria</taxon>
        <taxon>Pseudomonadati</taxon>
        <taxon>Pseudomonadota</taxon>
        <taxon>Alphaproteobacteria</taxon>
        <taxon>Rhodobacterales</taxon>
        <taxon>Roseobacteraceae</taxon>
        <taxon>Tranquillimonas</taxon>
    </lineage>
</organism>
<gene>
    <name evidence="2" type="ORF">SAMN04490244_1139</name>
</gene>
<dbReference type="SUPFAM" id="SSF53448">
    <property type="entry name" value="Nucleotide-diphospho-sugar transferases"/>
    <property type="match status" value="1"/>
</dbReference>
<dbReference type="Proteomes" id="UP000198885">
    <property type="component" value="Unassembled WGS sequence"/>
</dbReference>
<dbReference type="InterPro" id="IPR029044">
    <property type="entry name" value="Nucleotide-diphossugar_trans"/>
</dbReference>
<dbReference type="Pfam" id="PF00535">
    <property type="entry name" value="Glycos_transf_2"/>
    <property type="match status" value="1"/>
</dbReference>
<dbReference type="InterPro" id="IPR001173">
    <property type="entry name" value="Glyco_trans_2-like"/>
</dbReference>